<dbReference type="EMBL" id="JANJYI010000002">
    <property type="protein sequence ID" value="KAK2658343.1"/>
    <property type="molecule type" value="Genomic_DNA"/>
</dbReference>
<name>A0AAD9XG07_9ROSI</name>
<sequence length="173" mass="19895">MDETKLVIHHGGSWMGNCYEGDKLLPEVFVFVSAKETTDCVQYDNLCNLPTSQPVYGRAISGRTLITVMIARYPTLAEVVTTMNIGMMVWVVVLEVLEDMDVLVHWVLQHLTVFPFDRMVWVTMLIKLLNMLPHELGLFLEQKGILLNPLARMKVVQMMADYTRVEYFNARKI</sequence>
<gene>
    <name evidence="1" type="ORF">Ddye_004876</name>
</gene>
<proteinExistence type="predicted"/>
<dbReference type="Proteomes" id="UP001280121">
    <property type="component" value="Unassembled WGS sequence"/>
</dbReference>
<accession>A0AAD9XG07</accession>
<protein>
    <submittedName>
        <fullName evidence="1">Uncharacterized protein</fullName>
    </submittedName>
</protein>
<evidence type="ECO:0000313" key="1">
    <source>
        <dbReference type="EMBL" id="KAK2658343.1"/>
    </source>
</evidence>
<reference evidence="1" key="1">
    <citation type="journal article" date="2023" name="Plant J.">
        <title>Genome sequences and population genomics provide insights into the demographic history, inbreeding, and mutation load of two 'living fossil' tree species of Dipteronia.</title>
        <authorList>
            <person name="Feng Y."/>
            <person name="Comes H.P."/>
            <person name="Chen J."/>
            <person name="Zhu S."/>
            <person name="Lu R."/>
            <person name="Zhang X."/>
            <person name="Li P."/>
            <person name="Qiu J."/>
            <person name="Olsen K.M."/>
            <person name="Qiu Y."/>
        </authorList>
    </citation>
    <scope>NUCLEOTIDE SEQUENCE</scope>
    <source>
        <strain evidence="1">KIB01</strain>
    </source>
</reference>
<organism evidence="1 2">
    <name type="scientific">Dipteronia dyeriana</name>
    <dbReference type="NCBI Taxonomy" id="168575"/>
    <lineage>
        <taxon>Eukaryota</taxon>
        <taxon>Viridiplantae</taxon>
        <taxon>Streptophyta</taxon>
        <taxon>Embryophyta</taxon>
        <taxon>Tracheophyta</taxon>
        <taxon>Spermatophyta</taxon>
        <taxon>Magnoliopsida</taxon>
        <taxon>eudicotyledons</taxon>
        <taxon>Gunneridae</taxon>
        <taxon>Pentapetalae</taxon>
        <taxon>rosids</taxon>
        <taxon>malvids</taxon>
        <taxon>Sapindales</taxon>
        <taxon>Sapindaceae</taxon>
        <taxon>Hippocastanoideae</taxon>
        <taxon>Acereae</taxon>
        <taxon>Dipteronia</taxon>
    </lineage>
</organism>
<keyword evidence="2" id="KW-1185">Reference proteome</keyword>
<comment type="caution">
    <text evidence="1">The sequence shown here is derived from an EMBL/GenBank/DDBJ whole genome shotgun (WGS) entry which is preliminary data.</text>
</comment>
<dbReference type="AlphaFoldDB" id="A0AAD9XG07"/>
<evidence type="ECO:0000313" key="2">
    <source>
        <dbReference type="Proteomes" id="UP001280121"/>
    </source>
</evidence>